<reference evidence="2 3" key="1">
    <citation type="journal article" date="2021" name="BMC Biol.">
        <title>Horizontally acquired antibacterial genes associated with adaptive radiation of ladybird beetles.</title>
        <authorList>
            <person name="Li H.S."/>
            <person name="Tang X.F."/>
            <person name="Huang Y.H."/>
            <person name="Xu Z.Y."/>
            <person name="Chen M.L."/>
            <person name="Du X.Y."/>
            <person name="Qiu B.Y."/>
            <person name="Chen P.T."/>
            <person name="Zhang W."/>
            <person name="Slipinski A."/>
            <person name="Escalona H.E."/>
            <person name="Waterhouse R.M."/>
            <person name="Zwick A."/>
            <person name="Pang H."/>
        </authorList>
    </citation>
    <scope>NUCLEOTIDE SEQUENCE [LARGE SCALE GENOMIC DNA]</scope>
    <source>
        <strain evidence="2">SYSU2018</strain>
    </source>
</reference>
<accession>A0ABD2N826</accession>
<comment type="caution">
    <text evidence="2">The sequence shown here is derived from an EMBL/GenBank/DDBJ whole genome shotgun (WGS) entry which is preliminary data.</text>
</comment>
<dbReference type="EMBL" id="JABFTP020000062">
    <property type="protein sequence ID" value="KAL3274429.1"/>
    <property type="molecule type" value="Genomic_DNA"/>
</dbReference>
<evidence type="ECO:0000256" key="1">
    <source>
        <dbReference type="SAM" id="Phobius"/>
    </source>
</evidence>
<keyword evidence="3" id="KW-1185">Reference proteome</keyword>
<dbReference type="AlphaFoldDB" id="A0ABD2N826"/>
<protein>
    <recommendedName>
        <fullName evidence="4">Protein snakeskin</fullName>
    </recommendedName>
</protein>
<name>A0ABD2N826_9CUCU</name>
<evidence type="ECO:0000313" key="2">
    <source>
        <dbReference type="EMBL" id="KAL3274429.1"/>
    </source>
</evidence>
<dbReference type="Proteomes" id="UP001516400">
    <property type="component" value="Unassembled WGS sequence"/>
</dbReference>
<feature type="transmembrane region" description="Helical" evidence="1">
    <location>
        <begin position="88"/>
        <end position="109"/>
    </location>
</feature>
<feature type="transmembrane region" description="Helical" evidence="1">
    <location>
        <begin position="7"/>
        <end position="27"/>
    </location>
</feature>
<feature type="transmembrane region" description="Helical" evidence="1">
    <location>
        <begin position="54"/>
        <end position="76"/>
    </location>
</feature>
<keyword evidence="1" id="KW-1133">Transmembrane helix</keyword>
<gene>
    <name evidence="2" type="ORF">HHI36_015817</name>
</gene>
<dbReference type="InterPro" id="IPR038976">
    <property type="entry name" value="Ssk"/>
</dbReference>
<dbReference type="PANTHER" id="PTHR36692">
    <property type="entry name" value="PROTEIN SNAKESKIN"/>
    <property type="match status" value="1"/>
</dbReference>
<proteinExistence type="predicted"/>
<keyword evidence="1" id="KW-0812">Transmembrane</keyword>
<evidence type="ECO:0008006" key="4">
    <source>
        <dbReference type="Google" id="ProtNLM"/>
    </source>
</evidence>
<sequence>MTSVETIGAIAIRIVKLVINFIIIIMYRTGNHGGFLGVGGTWNLNEVKSADVEIVASGVFVGYFIFTAVSLMSLLFGTRDNKVYFTDLIMNIIGVLMWLIVGGIAVHYWNGYIDEQKYQEVSSERTVGLIMGALCIITAALYLIDSVVSVLFVVREKLNGQFA</sequence>
<dbReference type="PANTHER" id="PTHR36692:SF3">
    <property type="entry name" value="PROTEIN SNAKESKIN"/>
    <property type="match status" value="1"/>
</dbReference>
<organism evidence="2 3">
    <name type="scientific">Cryptolaemus montrouzieri</name>
    <dbReference type="NCBI Taxonomy" id="559131"/>
    <lineage>
        <taxon>Eukaryota</taxon>
        <taxon>Metazoa</taxon>
        <taxon>Ecdysozoa</taxon>
        <taxon>Arthropoda</taxon>
        <taxon>Hexapoda</taxon>
        <taxon>Insecta</taxon>
        <taxon>Pterygota</taxon>
        <taxon>Neoptera</taxon>
        <taxon>Endopterygota</taxon>
        <taxon>Coleoptera</taxon>
        <taxon>Polyphaga</taxon>
        <taxon>Cucujiformia</taxon>
        <taxon>Coccinelloidea</taxon>
        <taxon>Coccinellidae</taxon>
        <taxon>Scymninae</taxon>
        <taxon>Scymnini</taxon>
        <taxon>Cryptolaemus</taxon>
    </lineage>
</organism>
<keyword evidence="1" id="KW-0472">Membrane</keyword>
<evidence type="ECO:0000313" key="3">
    <source>
        <dbReference type="Proteomes" id="UP001516400"/>
    </source>
</evidence>
<feature type="transmembrane region" description="Helical" evidence="1">
    <location>
        <begin position="129"/>
        <end position="154"/>
    </location>
</feature>